<dbReference type="InterPro" id="IPR010982">
    <property type="entry name" value="Lambda_DNA-bd_dom_sf"/>
</dbReference>
<dbReference type="Pfam" id="PF01381">
    <property type="entry name" value="HTH_3"/>
    <property type="match status" value="1"/>
</dbReference>
<dbReference type="OrthoDB" id="1928437at2"/>
<organism evidence="2 3">
    <name type="scientific">Crassaminicella thermophila</name>
    <dbReference type="NCBI Taxonomy" id="2599308"/>
    <lineage>
        <taxon>Bacteria</taxon>
        <taxon>Bacillati</taxon>
        <taxon>Bacillota</taxon>
        <taxon>Clostridia</taxon>
        <taxon>Eubacteriales</taxon>
        <taxon>Clostridiaceae</taxon>
        <taxon>Crassaminicella</taxon>
    </lineage>
</organism>
<accession>A0A5C0SEG9</accession>
<dbReference type="SMART" id="SM00530">
    <property type="entry name" value="HTH_XRE"/>
    <property type="match status" value="1"/>
</dbReference>
<dbReference type="GO" id="GO:0003677">
    <property type="term" value="F:DNA binding"/>
    <property type="evidence" value="ECO:0007669"/>
    <property type="project" value="InterPro"/>
</dbReference>
<dbReference type="Gene3D" id="1.10.260.40">
    <property type="entry name" value="lambda repressor-like DNA-binding domains"/>
    <property type="match status" value="1"/>
</dbReference>
<proteinExistence type="predicted"/>
<name>A0A5C0SEG9_CRATE</name>
<evidence type="ECO:0000313" key="3">
    <source>
        <dbReference type="Proteomes" id="UP000324646"/>
    </source>
</evidence>
<protein>
    <submittedName>
        <fullName evidence="2">Helix-turn-helix transcriptional regulator</fullName>
    </submittedName>
</protein>
<keyword evidence="3" id="KW-1185">Reference proteome</keyword>
<dbReference type="AlphaFoldDB" id="A0A5C0SEG9"/>
<evidence type="ECO:0000259" key="1">
    <source>
        <dbReference type="PROSITE" id="PS50943"/>
    </source>
</evidence>
<dbReference type="EMBL" id="CP042243">
    <property type="protein sequence ID" value="QEK12560.1"/>
    <property type="molecule type" value="Genomic_DNA"/>
</dbReference>
<dbReference type="PROSITE" id="PS50943">
    <property type="entry name" value="HTH_CROC1"/>
    <property type="match status" value="1"/>
</dbReference>
<feature type="domain" description="HTH cro/C1-type" evidence="1">
    <location>
        <begin position="7"/>
        <end position="62"/>
    </location>
</feature>
<dbReference type="SUPFAM" id="SSF47413">
    <property type="entry name" value="lambda repressor-like DNA-binding domains"/>
    <property type="match status" value="1"/>
</dbReference>
<dbReference type="CDD" id="cd00093">
    <property type="entry name" value="HTH_XRE"/>
    <property type="match status" value="1"/>
</dbReference>
<reference evidence="2 3" key="1">
    <citation type="submission" date="2019-07" db="EMBL/GenBank/DDBJ databases">
        <title>Complete genome of Crassaminicella thermophila SY095.</title>
        <authorList>
            <person name="Li X."/>
        </authorList>
    </citation>
    <scope>NUCLEOTIDE SEQUENCE [LARGE SCALE GENOMIC DNA]</scope>
    <source>
        <strain evidence="2 3">SY095</strain>
    </source>
</reference>
<evidence type="ECO:0000313" key="2">
    <source>
        <dbReference type="EMBL" id="QEK12560.1"/>
    </source>
</evidence>
<dbReference type="KEGG" id="crs:FQB35_09610"/>
<dbReference type="RefSeq" id="WP_148809714.1">
    <property type="nucleotide sequence ID" value="NZ_CP042243.1"/>
</dbReference>
<gene>
    <name evidence="2" type="ORF">FQB35_09610</name>
</gene>
<dbReference type="Proteomes" id="UP000324646">
    <property type="component" value="Chromosome"/>
</dbReference>
<dbReference type="InterPro" id="IPR001387">
    <property type="entry name" value="Cro/C1-type_HTH"/>
</dbReference>
<sequence length="67" mass="8213">MGVKHRLKEIRMKEYMMKQKEFAERVLEMDYRKYNNYENGTTPSGEAMLYIAKKLKRPVEEIFYLED</sequence>